<gene>
    <name evidence="5" type="ORF">SAMN05216553_12724</name>
</gene>
<dbReference type="InterPro" id="IPR051200">
    <property type="entry name" value="Host-pathogen_enzymatic-act"/>
</dbReference>
<dbReference type="Pfam" id="PF21783">
    <property type="entry name" value="YNCE"/>
    <property type="match status" value="1"/>
</dbReference>
<feature type="compositionally biased region" description="Low complexity" evidence="2">
    <location>
        <begin position="348"/>
        <end position="361"/>
    </location>
</feature>
<reference evidence="6" key="1">
    <citation type="submission" date="2016-10" db="EMBL/GenBank/DDBJ databases">
        <authorList>
            <person name="Varghese N."/>
            <person name="Submissions S."/>
        </authorList>
    </citation>
    <scope>NUCLEOTIDE SEQUENCE [LARGE SCALE GENOMIC DNA]</scope>
    <source>
        <strain evidence="6">CGMCC 4.3506</strain>
    </source>
</reference>
<dbReference type="EMBL" id="FNCC01000027">
    <property type="protein sequence ID" value="SDH54623.1"/>
    <property type="molecule type" value="Genomic_DNA"/>
</dbReference>
<evidence type="ECO:0000256" key="1">
    <source>
        <dbReference type="ARBA" id="ARBA00022729"/>
    </source>
</evidence>
<evidence type="ECO:0000256" key="2">
    <source>
        <dbReference type="SAM" id="MobiDB-lite"/>
    </source>
</evidence>
<dbReference type="InterPro" id="IPR011964">
    <property type="entry name" value="YVTN_b-propeller_repeat"/>
</dbReference>
<feature type="signal peptide" evidence="3">
    <location>
        <begin position="1"/>
        <end position="18"/>
    </location>
</feature>
<evidence type="ECO:0000313" key="5">
    <source>
        <dbReference type="EMBL" id="SDH54623.1"/>
    </source>
</evidence>
<dbReference type="PANTHER" id="PTHR47197:SF3">
    <property type="entry name" value="DIHYDRO-HEME D1 DEHYDROGENASE"/>
    <property type="match status" value="1"/>
</dbReference>
<name>A0A1G8DAK5_9PSEU</name>
<dbReference type="Gene3D" id="2.130.10.10">
    <property type="entry name" value="YVTN repeat-like/Quinoprotein amine dehydrogenase"/>
    <property type="match status" value="3"/>
</dbReference>
<feature type="region of interest" description="Disordered" evidence="2">
    <location>
        <begin position="337"/>
        <end position="361"/>
    </location>
</feature>
<dbReference type="Proteomes" id="UP000199623">
    <property type="component" value="Unassembled WGS sequence"/>
</dbReference>
<evidence type="ECO:0000256" key="3">
    <source>
        <dbReference type="SAM" id="SignalP"/>
    </source>
</evidence>
<dbReference type="InterPro" id="IPR015943">
    <property type="entry name" value="WD40/YVTN_repeat-like_dom_sf"/>
</dbReference>
<dbReference type="OrthoDB" id="4649568at2"/>
<keyword evidence="1 3" id="KW-0732">Signal</keyword>
<proteinExistence type="predicted"/>
<sequence>MAKPRLVAAVLAVSAAFAAMGAQQRHEYTTTSSAAVAPFAYVVGRTGLVQVVDTSSGAVLVKADTGARATGVAVSPDGHRLYVVNGWTGAITAVDPLSGAVLDRVFTQIQLAQAAMRPDGQRLYVSSDGGVAVVEPDPLRVVAVIKAGGQPQGLAVHPDGKVLYVANAQDGTVSLVDTASAFQVSTVRVGGMPRFLALSPDGKRLYVSGQRLGDGTPGALSVIDTTTNQVAGSVEVGRGAGSVAVTPDGATVYLALPKEREVLVVDAATMTVRERLPIHSPGVAIAPGDSRVFLATGSTTTVLDSSNTVLATFRMGAAELGEARPRPFDAAMIAFPSSQPTATGLRTSSSNGSSRSSAGSS</sequence>
<dbReference type="SUPFAM" id="SSF51004">
    <property type="entry name" value="C-terminal (heme d1) domain of cytochrome cd1-nitrite reductase"/>
    <property type="match status" value="1"/>
</dbReference>
<dbReference type="AlphaFoldDB" id="A0A1G8DAK5"/>
<feature type="domain" description="YNCE-like beta-propeller" evidence="4">
    <location>
        <begin position="126"/>
        <end position="278"/>
    </location>
</feature>
<protein>
    <submittedName>
        <fullName evidence="5">40-residue YVTN family beta-propeller repeat-containing protein</fullName>
    </submittedName>
</protein>
<accession>A0A1G8DAK5</accession>
<keyword evidence="6" id="KW-1185">Reference proteome</keyword>
<organism evidence="5 6">
    <name type="scientific">Lentzea fradiae</name>
    <dbReference type="NCBI Taxonomy" id="200378"/>
    <lineage>
        <taxon>Bacteria</taxon>
        <taxon>Bacillati</taxon>
        <taxon>Actinomycetota</taxon>
        <taxon>Actinomycetes</taxon>
        <taxon>Pseudonocardiales</taxon>
        <taxon>Pseudonocardiaceae</taxon>
        <taxon>Lentzea</taxon>
    </lineage>
</organism>
<dbReference type="STRING" id="200378.SAMN05216553_12724"/>
<dbReference type="InterPro" id="IPR011048">
    <property type="entry name" value="Haem_d1_sf"/>
</dbReference>
<evidence type="ECO:0000313" key="6">
    <source>
        <dbReference type="Proteomes" id="UP000199623"/>
    </source>
</evidence>
<feature type="compositionally biased region" description="Polar residues" evidence="2">
    <location>
        <begin position="337"/>
        <end position="347"/>
    </location>
</feature>
<feature type="chain" id="PRO_5039076670" evidence="3">
    <location>
        <begin position="19"/>
        <end position="361"/>
    </location>
</feature>
<evidence type="ECO:0000259" key="4">
    <source>
        <dbReference type="Pfam" id="PF21783"/>
    </source>
</evidence>
<dbReference type="NCBIfam" id="TIGR02276">
    <property type="entry name" value="beta_rpt_yvtn"/>
    <property type="match status" value="1"/>
</dbReference>
<dbReference type="RefSeq" id="WP_090060143.1">
    <property type="nucleotide sequence ID" value="NZ_FNCC01000027.1"/>
</dbReference>
<dbReference type="InterPro" id="IPR048433">
    <property type="entry name" value="YNCE-like_beta-prop"/>
</dbReference>
<dbReference type="PANTHER" id="PTHR47197">
    <property type="entry name" value="PROTEIN NIRF"/>
    <property type="match status" value="1"/>
</dbReference>